<proteinExistence type="inferred from homology"/>
<dbReference type="EC" id="6.3.4.19" evidence="8"/>
<reference evidence="10 11" key="1">
    <citation type="journal article" date="2016" name="Int. J. Syst. Evol. Microbiol.">
        <title>Desulfotomaculum ferrireducens sp. nov., a moderately thermophilic sulfate-reducing and dissimilatory Fe(III)-reducing bacterium isolated from compost.</title>
        <authorList>
            <person name="Yang G."/>
            <person name="Guo J."/>
            <person name="Zhuang L."/>
            <person name="Yuan Y."/>
            <person name="Zhou S."/>
        </authorList>
    </citation>
    <scope>NUCLEOTIDE SEQUENCE [LARGE SCALE GENOMIC DNA]</scope>
    <source>
        <strain evidence="10 11">GSS09</strain>
    </source>
</reference>
<dbReference type="InterPro" id="IPR012796">
    <property type="entry name" value="Lysidine-tRNA-synth_C"/>
</dbReference>
<evidence type="ECO:0000313" key="10">
    <source>
        <dbReference type="EMBL" id="AQS57875.1"/>
    </source>
</evidence>
<dbReference type="GO" id="GO:0032267">
    <property type="term" value="F:tRNA(Ile)-lysidine synthase activity"/>
    <property type="evidence" value="ECO:0007669"/>
    <property type="project" value="UniProtKB-EC"/>
</dbReference>
<dbReference type="GO" id="GO:0006400">
    <property type="term" value="P:tRNA modification"/>
    <property type="evidence" value="ECO:0007669"/>
    <property type="project" value="UniProtKB-UniRule"/>
</dbReference>
<accession>A0A1S6ISY2</accession>
<dbReference type="Pfam" id="PF11734">
    <property type="entry name" value="TilS_C"/>
    <property type="match status" value="1"/>
</dbReference>
<comment type="subcellular location">
    <subcellularLocation>
        <location evidence="1 8">Cytoplasm</location>
    </subcellularLocation>
</comment>
<dbReference type="SUPFAM" id="SSF56037">
    <property type="entry name" value="PheT/TilS domain"/>
    <property type="match status" value="1"/>
</dbReference>
<evidence type="ECO:0000259" key="9">
    <source>
        <dbReference type="SMART" id="SM00977"/>
    </source>
</evidence>
<comment type="similarity">
    <text evidence="8">Belongs to the tRNA(Ile)-lysidine synthase family.</text>
</comment>
<dbReference type="RefSeq" id="WP_077712841.1">
    <property type="nucleotide sequence ID" value="NZ_CP019698.1"/>
</dbReference>
<keyword evidence="6 8" id="KW-0067">ATP-binding</keyword>
<dbReference type="InterPro" id="IPR011063">
    <property type="entry name" value="TilS/TtcA_N"/>
</dbReference>
<evidence type="ECO:0000313" key="11">
    <source>
        <dbReference type="Proteomes" id="UP000189464"/>
    </source>
</evidence>
<dbReference type="InterPro" id="IPR014729">
    <property type="entry name" value="Rossmann-like_a/b/a_fold"/>
</dbReference>
<evidence type="ECO:0000256" key="5">
    <source>
        <dbReference type="ARBA" id="ARBA00022741"/>
    </source>
</evidence>
<dbReference type="Proteomes" id="UP000189464">
    <property type="component" value="Chromosome"/>
</dbReference>
<dbReference type="Gene3D" id="1.20.59.20">
    <property type="match status" value="1"/>
</dbReference>
<evidence type="ECO:0000256" key="7">
    <source>
        <dbReference type="ARBA" id="ARBA00048539"/>
    </source>
</evidence>
<dbReference type="KEGG" id="dfg:B0537_01385"/>
<dbReference type="NCBIfam" id="TIGR02432">
    <property type="entry name" value="lysidine_TilS_N"/>
    <property type="match status" value="1"/>
</dbReference>
<feature type="binding site" evidence="8">
    <location>
        <begin position="28"/>
        <end position="33"/>
    </location>
    <ligand>
        <name>ATP</name>
        <dbReference type="ChEBI" id="CHEBI:30616"/>
    </ligand>
</feature>
<dbReference type="AlphaFoldDB" id="A0A1S6ISY2"/>
<dbReference type="Gene3D" id="3.40.50.620">
    <property type="entry name" value="HUPs"/>
    <property type="match status" value="1"/>
</dbReference>
<comment type="catalytic activity">
    <reaction evidence="7 8">
        <text>cytidine(34) in tRNA(Ile2) + L-lysine + ATP = lysidine(34) in tRNA(Ile2) + AMP + diphosphate + H(+)</text>
        <dbReference type="Rhea" id="RHEA:43744"/>
        <dbReference type="Rhea" id="RHEA-COMP:10625"/>
        <dbReference type="Rhea" id="RHEA-COMP:10670"/>
        <dbReference type="ChEBI" id="CHEBI:15378"/>
        <dbReference type="ChEBI" id="CHEBI:30616"/>
        <dbReference type="ChEBI" id="CHEBI:32551"/>
        <dbReference type="ChEBI" id="CHEBI:33019"/>
        <dbReference type="ChEBI" id="CHEBI:82748"/>
        <dbReference type="ChEBI" id="CHEBI:83665"/>
        <dbReference type="ChEBI" id="CHEBI:456215"/>
        <dbReference type="EC" id="6.3.4.19"/>
    </reaction>
</comment>
<dbReference type="GO" id="GO:0005524">
    <property type="term" value="F:ATP binding"/>
    <property type="evidence" value="ECO:0007669"/>
    <property type="project" value="UniProtKB-UniRule"/>
</dbReference>
<sequence length="478" mass="54245">MGVLEKVRTALARYRMVEPGQLVVVGVSGGADSMALLHILQNLAPELEISLHVAHLNHMFRGEESQADADFVEEYCSRSGIPCTIDRRDVPAYARVNRLSSQVAAREVRYQFFYEVLRQTQGQKLALAHHANDQAESVLMNFLRGAGLRGLGGIAPVREDLIIRPLLSTHREEIENYCRENAISYRIDSSNLKTVYRRNKLRHHLIPLLQREYSPSIIDVLGRLAEQARSEDELLEQLTRETYQRVKQRETDKEITLNRQLLAQQPVALIRRVLRLSWEKLRGHRLDLTFEHIENLVGNLAGGGPERIWELPGGIKVRLATETVTLMSDLALDSPGQQIYQLPVPGSVLTAAGQRVTAEVLTRAELEQDPREFPLHMVALDYAKVQLPLQVRFRQDGDVFVPFGLGKEVKLKKLLIDRKIPRHQRDTIPLVLEQPTGRILWVAGVRMADQIGITSETKKLILLRLENGNSSNRQIDNK</sequence>
<dbReference type="EMBL" id="CP019698">
    <property type="protein sequence ID" value="AQS57875.1"/>
    <property type="molecule type" value="Genomic_DNA"/>
</dbReference>
<dbReference type="HAMAP" id="MF_01161">
    <property type="entry name" value="tRNA_Ile_lys_synt"/>
    <property type="match status" value="1"/>
</dbReference>
<protein>
    <recommendedName>
        <fullName evidence="8">tRNA(Ile)-lysidine synthase</fullName>
        <ecNumber evidence="8">6.3.4.19</ecNumber>
    </recommendedName>
    <alternativeName>
        <fullName evidence="8">tRNA(Ile)-2-lysyl-cytidine synthase</fullName>
    </alternativeName>
    <alternativeName>
        <fullName evidence="8">tRNA(Ile)-lysidine synthetase</fullName>
    </alternativeName>
</protein>
<feature type="domain" description="Lysidine-tRNA(Ile) synthetase C-terminal" evidence="9">
    <location>
        <begin position="389"/>
        <end position="462"/>
    </location>
</feature>
<dbReference type="Pfam" id="PF01171">
    <property type="entry name" value="ATP_bind_3"/>
    <property type="match status" value="1"/>
</dbReference>
<name>A0A1S6ISY2_9FIRM</name>
<dbReference type="PANTHER" id="PTHR43033">
    <property type="entry name" value="TRNA(ILE)-LYSIDINE SYNTHASE-RELATED"/>
    <property type="match status" value="1"/>
</dbReference>
<comment type="function">
    <text evidence="8">Ligates lysine onto the cytidine present at position 34 of the AUA codon-specific tRNA(Ile) that contains the anticodon CAU, in an ATP-dependent manner. Cytidine is converted to lysidine, thus changing the amino acid specificity of the tRNA from methionine to isoleucine.</text>
</comment>
<dbReference type="InterPro" id="IPR012795">
    <property type="entry name" value="tRNA_Ile_lys_synt_N"/>
</dbReference>
<keyword evidence="3 8" id="KW-0436">Ligase</keyword>
<keyword evidence="11" id="KW-1185">Reference proteome</keyword>
<evidence type="ECO:0000256" key="1">
    <source>
        <dbReference type="ARBA" id="ARBA00004496"/>
    </source>
</evidence>
<comment type="domain">
    <text evidence="8">The N-terminal region contains the highly conserved SGGXDS motif, predicted to be a P-loop motif involved in ATP binding.</text>
</comment>
<dbReference type="GO" id="GO:0005737">
    <property type="term" value="C:cytoplasm"/>
    <property type="evidence" value="ECO:0007669"/>
    <property type="project" value="UniProtKB-SubCell"/>
</dbReference>
<dbReference type="OrthoDB" id="9807403at2"/>
<dbReference type="InterPro" id="IPR012094">
    <property type="entry name" value="tRNA_Ile_lys_synt"/>
</dbReference>
<dbReference type="SUPFAM" id="SSF52402">
    <property type="entry name" value="Adenine nucleotide alpha hydrolases-like"/>
    <property type="match status" value="1"/>
</dbReference>
<dbReference type="SMART" id="SM00977">
    <property type="entry name" value="TilS_C"/>
    <property type="match status" value="1"/>
</dbReference>
<dbReference type="PANTHER" id="PTHR43033:SF1">
    <property type="entry name" value="TRNA(ILE)-LYSIDINE SYNTHASE-RELATED"/>
    <property type="match status" value="1"/>
</dbReference>
<evidence type="ECO:0000256" key="4">
    <source>
        <dbReference type="ARBA" id="ARBA00022694"/>
    </source>
</evidence>
<keyword evidence="2 8" id="KW-0963">Cytoplasm</keyword>
<evidence type="ECO:0000256" key="6">
    <source>
        <dbReference type="ARBA" id="ARBA00022840"/>
    </source>
</evidence>
<keyword evidence="5 8" id="KW-0547">Nucleotide-binding</keyword>
<dbReference type="CDD" id="cd01992">
    <property type="entry name" value="TilS_N"/>
    <property type="match status" value="1"/>
</dbReference>
<gene>
    <name evidence="8" type="primary">tilS</name>
    <name evidence="10" type="ORF">B0537_01385</name>
</gene>
<evidence type="ECO:0000256" key="3">
    <source>
        <dbReference type="ARBA" id="ARBA00022598"/>
    </source>
</evidence>
<keyword evidence="4 8" id="KW-0819">tRNA processing</keyword>
<dbReference type="SUPFAM" id="SSF82829">
    <property type="entry name" value="MesJ substrate recognition domain-like"/>
    <property type="match status" value="1"/>
</dbReference>
<evidence type="ECO:0000256" key="8">
    <source>
        <dbReference type="HAMAP-Rule" id="MF_01161"/>
    </source>
</evidence>
<organism evidence="10 11">
    <name type="scientific">Desulforamulus ferrireducens</name>
    <dbReference type="NCBI Taxonomy" id="1833852"/>
    <lineage>
        <taxon>Bacteria</taxon>
        <taxon>Bacillati</taxon>
        <taxon>Bacillota</taxon>
        <taxon>Clostridia</taxon>
        <taxon>Eubacteriales</taxon>
        <taxon>Peptococcaceae</taxon>
        <taxon>Desulforamulus</taxon>
    </lineage>
</organism>
<dbReference type="STRING" id="1833852.B0537_01385"/>
<dbReference type="NCBIfam" id="TIGR02433">
    <property type="entry name" value="lysidine_TilS_C"/>
    <property type="match status" value="1"/>
</dbReference>
<evidence type="ECO:0000256" key="2">
    <source>
        <dbReference type="ARBA" id="ARBA00022490"/>
    </source>
</evidence>